<protein>
    <recommendedName>
        <fullName evidence="7">Bi-functional transferase/deacetylase</fullName>
    </recommendedName>
</protein>
<comment type="caution">
    <text evidence="5">The sequence shown here is derived from an EMBL/GenBank/DDBJ whole genome shotgun (WGS) entry which is preliminary data.</text>
</comment>
<keyword evidence="4" id="KW-0812">Transmembrane</keyword>
<evidence type="ECO:0000256" key="3">
    <source>
        <dbReference type="ARBA" id="ARBA00022679"/>
    </source>
</evidence>
<dbReference type="PANTHER" id="PTHR43630:SF1">
    <property type="entry name" value="POLY-BETA-1,6-N-ACETYL-D-GLUCOSAMINE SYNTHASE"/>
    <property type="match status" value="1"/>
</dbReference>
<dbReference type="Proteomes" id="UP001595868">
    <property type="component" value="Unassembled WGS sequence"/>
</dbReference>
<sequence>MWRHRGALRDRGPGGRLGRRGLPYLTVFQVVLPLTAPAVDVFALYGLLFLPWSHLALAWFGLLGLQALTAAYALRLDRERYGPLWSLPLQQVVYRQVMYLVVVQSVVTVLLGSRLGWHRMVRTGAVAALAETGRPAAG</sequence>
<evidence type="ECO:0000256" key="1">
    <source>
        <dbReference type="ARBA" id="ARBA00006739"/>
    </source>
</evidence>
<feature type="transmembrane region" description="Helical" evidence="4">
    <location>
        <begin position="56"/>
        <end position="76"/>
    </location>
</feature>
<gene>
    <name evidence="5" type="ORF">ACFOX0_22045</name>
</gene>
<evidence type="ECO:0000256" key="4">
    <source>
        <dbReference type="SAM" id="Phobius"/>
    </source>
</evidence>
<evidence type="ECO:0000313" key="5">
    <source>
        <dbReference type="EMBL" id="MFC4108602.1"/>
    </source>
</evidence>
<keyword evidence="6" id="KW-1185">Reference proteome</keyword>
<keyword evidence="2" id="KW-0328">Glycosyltransferase</keyword>
<keyword evidence="4" id="KW-1133">Transmembrane helix</keyword>
<comment type="similarity">
    <text evidence="1">Belongs to the glycosyltransferase 2 family.</text>
</comment>
<keyword evidence="4" id="KW-0472">Membrane</keyword>
<evidence type="ECO:0008006" key="7">
    <source>
        <dbReference type="Google" id="ProtNLM"/>
    </source>
</evidence>
<feature type="transmembrane region" description="Helical" evidence="4">
    <location>
        <begin position="97"/>
        <end position="117"/>
    </location>
</feature>
<feature type="transmembrane region" description="Helical" evidence="4">
    <location>
        <begin position="21"/>
        <end position="50"/>
    </location>
</feature>
<evidence type="ECO:0000313" key="6">
    <source>
        <dbReference type="Proteomes" id="UP001595868"/>
    </source>
</evidence>
<keyword evidence="3" id="KW-0808">Transferase</keyword>
<dbReference type="PANTHER" id="PTHR43630">
    <property type="entry name" value="POLY-BETA-1,6-N-ACETYL-D-GLUCOSAMINE SYNTHASE"/>
    <property type="match status" value="1"/>
</dbReference>
<reference evidence="6" key="1">
    <citation type="journal article" date="2019" name="Int. J. Syst. Evol. Microbiol.">
        <title>The Global Catalogue of Microorganisms (GCM) 10K type strain sequencing project: providing services to taxonomists for standard genome sequencing and annotation.</title>
        <authorList>
            <consortium name="The Broad Institute Genomics Platform"/>
            <consortium name="The Broad Institute Genome Sequencing Center for Infectious Disease"/>
            <person name="Wu L."/>
            <person name="Ma J."/>
        </authorList>
    </citation>
    <scope>NUCLEOTIDE SEQUENCE [LARGE SCALE GENOMIC DNA]</scope>
    <source>
        <strain evidence="6">2902at01</strain>
    </source>
</reference>
<accession>A0ABV8KRS6</accession>
<dbReference type="EMBL" id="JBHSBN010000016">
    <property type="protein sequence ID" value="MFC4108602.1"/>
    <property type="molecule type" value="Genomic_DNA"/>
</dbReference>
<organism evidence="5 6">
    <name type="scientific">Micromonospora zhanjiangensis</name>
    <dbReference type="NCBI Taxonomy" id="1522057"/>
    <lineage>
        <taxon>Bacteria</taxon>
        <taxon>Bacillati</taxon>
        <taxon>Actinomycetota</taxon>
        <taxon>Actinomycetes</taxon>
        <taxon>Micromonosporales</taxon>
        <taxon>Micromonosporaceae</taxon>
        <taxon>Micromonospora</taxon>
    </lineage>
</organism>
<evidence type="ECO:0000256" key="2">
    <source>
        <dbReference type="ARBA" id="ARBA00022676"/>
    </source>
</evidence>
<name>A0ABV8KRS6_9ACTN</name>
<dbReference type="RefSeq" id="WP_377549091.1">
    <property type="nucleotide sequence ID" value="NZ_JBHSBN010000016.1"/>
</dbReference>
<proteinExistence type="inferred from homology"/>